<feature type="signal peptide" evidence="4">
    <location>
        <begin position="1"/>
        <end position="28"/>
    </location>
</feature>
<keyword evidence="1" id="KW-0175">Coiled coil</keyword>
<dbReference type="GO" id="GO:0016020">
    <property type="term" value="C:membrane"/>
    <property type="evidence" value="ECO:0007669"/>
    <property type="project" value="UniProtKB-SubCell"/>
</dbReference>
<evidence type="ECO:0000256" key="1">
    <source>
        <dbReference type="SAM" id="Coils"/>
    </source>
</evidence>
<feature type="transmembrane region" description="Helical" evidence="3">
    <location>
        <begin position="545"/>
        <end position="564"/>
    </location>
</feature>
<accession>A0A9D1M4K2</accession>
<feature type="transmembrane region" description="Helical" evidence="3">
    <location>
        <begin position="492"/>
        <end position="510"/>
    </location>
</feature>
<evidence type="ECO:0000313" key="6">
    <source>
        <dbReference type="Proteomes" id="UP000824107"/>
    </source>
</evidence>
<feature type="compositionally biased region" description="Polar residues" evidence="2">
    <location>
        <begin position="725"/>
        <end position="750"/>
    </location>
</feature>
<name>A0A9D1M4K2_9PROT</name>
<evidence type="ECO:0008006" key="7">
    <source>
        <dbReference type="Google" id="ProtNLM"/>
    </source>
</evidence>
<reference evidence="5" key="1">
    <citation type="submission" date="2020-10" db="EMBL/GenBank/DDBJ databases">
        <authorList>
            <person name="Gilroy R."/>
        </authorList>
    </citation>
    <scope>NUCLEOTIDE SEQUENCE</scope>
    <source>
        <strain evidence="5">ChiW3-316</strain>
    </source>
</reference>
<feature type="compositionally biased region" description="Basic and acidic residues" evidence="2">
    <location>
        <begin position="920"/>
        <end position="945"/>
    </location>
</feature>
<keyword evidence="3" id="KW-0812">Transmembrane</keyword>
<proteinExistence type="predicted"/>
<feature type="compositionally biased region" description="Low complexity" evidence="2">
    <location>
        <begin position="803"/>
        <end position="822"/>
    </location>
</feature>
<comment type="caution">
    <text evidence="5">The sequence shown here is derived from an EMBL/GenBank/DDBJ whole genome shotgun (WGS) entry which is preliminary data.</text>
</comment>
<keyword evidence="4" id="KW-0732">Signal</keyword>
<dbReference type="AlphaFoldDB" id="A0A9D1M4K2"/>
<gene>
    <name evidence="5" type="ORF">IAD20_05585</name>
</gene>
<feature type="chain" id="PRO_5039389326" description="TrbL/VirB6 plasmid conjugal transfer protein" evidence="4">
    <location>
        <begin position="29"/>
        <end position="945"/>
    </location>
</feature>
<protein>
    <recommendedName>
        <fullName evidence="7">TrbL/VirB6 plasmid conjugal transfer protein</fullName>
    </recommendedName>
</protein>
<dbReference type="SUPFAM" id="SSF58100">
    <property type="entry name" value="Bacterial hemolysins"/>
    <property type="match status" value="1"/>
</dbReference>
<dbReference type="Proteomes" id="UP000824107">
    <property type="component" value="Unassembled WGS sequence"/>
</dbReference>
<feature type="transmembrane region" description="Helical" evidence="3">
    <location>
        <begin position="516"/>
        <end position="533"/>
    </location>
</feature>
<dbReference type="EMBL" id="DVNC01000036">
    <property type="protein sequence ID" value="HIU53535.1"/>
    <property type="molecule type" value="Genomic_DNA"/>
</dbReference>
<keyword evidence="3" id="KW-1133">Transmembrane helix</keyword>
<feature type="coiled-coil region" evidence="1">
    <location>
        <begin position="80"/>
        <end position="114"/>
    </location>
</feature>
<reference evidence="5" key="2">
    <citation type="journal article" date="2021" name="PeerJ">
        <title>Extensive microbial diversity within the chicken gut microbiome revealed by metagenomics and culture.</title>
        <authorList>
            <person name="Gilroy R."/>
            <person name="Ravi A."/>
            <person name="Getino M."/>
            <person name="Pursley I."/>
            <person name="Horton D.L."/>
            <person name="Alikhan N.F."/>
            <person name="Baker D."/>
            <person name="Gharbi K."/>
            <person name="Hall N."/>
            <person name="Watson M."/>
            <person name="Adriaenssens E.M."/>
            <person name="Foster-Nyarko E."/>
            <person name="Jarju S."/>
            <person name="Secka A."/>
            <person name="Antonio M."/>
            <person name="Oren A."/>
            <person name="Chaudhuri R.R."/>
            <person name="La Ragione R."/>
            <person name="Hildebrand F."/>
            <person name="Pallen M.J."/>
        </authorList>
    </citation>
    <scope>NUCLEOTIDE SEQUENCE</scope>
    <source>
        <strain evidence="5">ChiW3-316</strain>
    </source>
</reference>
<feature type="transmembrane region" description="Helical" evidence="3">
    <location>
        <begin position="330"/>
        <end position="351"/>
    </location>
</feature>
<evidence type="ECO:0000256" key="4">
    <source>
        <dbReference type="SAM" id="SignalP"/>
    </source>
</evidence>
<evidence type="ECO:0000256" key="2">
    <source>
        <dbReference type="SAM" id="MobiDB-lite"/>
    </source>
</evidence>
<feature type="compositionally biased region" description="Basic and acidic residues" evidence="2">
    <location>
        <begin position="848"/>
        <end position="857"/>
    </location>
</feature>
<sequence length="945" mass="101811">MTINKFIKYTSLLVLGTWMLSAPGNAFAENEAVSKEVNETINRLMTPDDNGTHAEKLKNEELAKIRGNLLSEIKGLQDKYKKNMEGIEGYQKQIEELQKKVGEVQKELDGFEKTAIIGGALAIIGAVGLAIGTGGVGLVIGGIVLAVGSMAAKNYAEDPDSLRRLINGSYTWSTQQLISNTKTIDASSITNVEAKDEKQKQALQKALSVVQEYNAVAQKLHELGKSALSTAQQLDQKVEELNSMQTTIKAGQSLYKYTVMGKDKDGNPIILAEYYFIMEGDKFQSITGVTRGCVPLPAKLAESRSCIYCPLFKTIFNAAQSMSTKAYDKLAGPLANVMLIGFAIVIAFMVLKNVSSFTKQDAPKFVTELLVNMFKVLVAYYMLKNANIVYGYIVGPVLKAGFEFGSSLLFAKNDSYLAACDVSKTLQGVSNGVMPAYLYTNLDCFIKAVQAEVAVPQSVGSSLMCVARNAGKESIGPVRNVLWDFGMMFQGFAIWVMGWIISLAFAFYLIDATIQLGIIGALMPFLIACWPFKATRNYTSKGWGIFMNTFFVYVFMGLVVSINVELLGQGLTGSKGGFDAIMKALNGNNVQELKELLDIGFAGFLVLVACCLFAFKLTGQASDLAGTMAGGGGPKIGANIGGLAYGAATKGVQGTLKTGLGAAKAVSDKTGLTNVVNKGRDWAKDKVWGAVGLGRRSGAAGNKAALRAKTNPLAHSALGDGGALQNKSNPTLSNAQNQTAQNEIKSNPLSHSALGDGGENQIKKMQQAGPRSQQPATPSPQTPTNPSTPQGGAAQGGTPHGNQADAQQTQTPQQTPEQMRQQLESDYNNTANGRAGRQMIQNQTAEVARNKKAENEAQGKMNYHNRRADDYLKKAQSASDPAQKKNFENLANAQFEEAVKAEAAYNKAKADTQKAQSELDAIKQENERYKNQYVQDEMKKRNPKK</sequence>
<organism evidence="5 6">
    <name type="scientific">Candidatus Scatocola faecipullorum</name>
    <dbReference type="NCBI Taxonomy" id="2840917"/>
    <lineage>
        <taxon>Bacteria</taxon>
        <taxon>Pseudomonadati</taxon>
        <taxon>Pseudomonadota</taxon>
        <taxon>Alphaproteobacteria</taxon>
        <taxon>Rhodospirillales</taxon>
        <taxon>Rhodospirillaceae</taxon>
        <taxon>Rhodospirillaceae incertae sedis</taxon>
        <taxon>Candidatus Scatocola</taxon>
    </lineage>
</organism>
<feature type="region of interest" description="Disordered" evidence="2">
    <location>
        <begin position="716"/>
        <end position="869"/>
    </location>
</feature>
<evidence type="ECO:0000313" key="5">
    <source>
        <dbReference type="EMBL" id="HIU53535.1"/>
    </source>
</evidence>
<keyword evidence="3" id="KW-0472">Membrane</keyword>
<feature type="region of interest" description="Disordered" evidence="2">
    <location>
        <begin position="910"/>
        <end position="945"/>
    </location>
</feature>
<feature type="transmembrane region" description="Helical" evidence="3">
    <location>
        <begin position="596"/>
        <end position="615"/>
    </location>
</feature>
<evidence type="ECO:0000256" key="3">
    <source>
        <dbReference type="SAM" id="Phobius"/>
    </source>
</evidence>
<dbReference type="GO" id="GO:0030255">
    <property type="term" value="P:protein secretion by the type IV secretion system"/>
    <property type="evidence" value="ECO:0007669"/>
    <property type="project" value="InterPro"/>
</dbReference>
<dbReference type="Gene3D" id="1.20.1170.10">
    <property type="match status" value="1"/>
</dbReference>
<feature type="transmembrane region" description="Helical" evidence="3">
    <location>
        <begin position="116"/>
        <end position="147"/>
    </location>
</feature>